<keyword evidence="1" id="KW-0472">Membrane</keyword>
<reference evidence="2 3" key="1">
    <citation type="submission" date="2019-08" db="EMBL/GenBank/DDBJ databases">
        <title>Prosopis cineraria nodule microbiome.</title>
        <authorList>
            <person name="Ali R."/>
            <person name="Chaluvadi S.R."/>
            <person name="Wang X."/>
        </authorList>
    </citation>
    <scope>NUCLEOTIDE SEQUENCE [LARGE SCALE GENOMIC DNA]</scope>
    <source>
        <strain evidence="2 3">BG7</strain>
    </source>
</reference>
<keyword evidence="3" id="KW-1185">Reference proteome</keyword>
<accession>A0A5Q0C273</accession>
<dbReference type="RefSeq" id="WP_153269715.1">
    <property type="nucleotide sequence ID" value="NZ_CP043498.1"/>
</dbReference>
<evidence type="ECO:0000256" key="1">
    <source>
        <dbReference type="SAM" id="Phobius"/>
    </source>
</evidence>
<sequence length="590" mass="64032">MRNAVNVSDGLGPTAEEIGRQLQRILSSEEFLAPKRGRNFLAFVVNETLAGRSEFLKAFTIANVVFGREASFDPQNDPVVRIEAGRIRRALERYYLVAGKDDAIILTVPKGGYVPHFQYAHGGPVELALAHEPQHPPVAEPTPGAPPSAERQRGGSLVALGLAGGLAVALALLFILAAAFPATWAPPARSPAPDAAEPRVIVEFFAESGPDDASSDIARGLRDDIIGQLVQFRDIIVVADPLKNRRSGGAEYALQGNVQLDGSRLRSVARLVRQSDGAVIWANNYDADLHAQNKLVIQSDIARQVASAIAQPYGALFQTETSTIAKPQNGDQDAYACTLAYYSYRQTMNTQSHAAARDCLQQATQRFPDNATSWALLALVYLDEMRFRYKLGMSPFSAQPLELAIGAVNRAASLEPENPRVLQALMLVNFFRGNIDKALEAGTAAYAANPDDVDVAGEYGMRLALSGKWQSGCELLSVALNKSGRPRGYYEAGMALCGLMRNDMATAEEWARRSDLGSNPMHHLVLLAVLGTAGKTADAKLEKDWLERDAPVLMANIRQEISLRLPRQQDQERFFNGLRAAGVNVASTQQ</sequence>
<dbReference type="KEGG" id="rgr:FZ934_02160"/>
<evidence type="ECO:0008006" key="4">
    <source>
        <dbReference type="Google" id="ProtNLM"/>
    </source>
</evidence>
<feature type="transmembrane region" description="Helical" evidence="1">
    <location>
        <begin position="157"/>
        <end position="180"/>
    </location>
</feature>
<dbReference type="EMBL" id="CP043498">
    <property type="protein sequence ID" value="QFY59345.1"/>
    <property type="molecule type" value="Genomic_DNA"/>
</dbReference>
<dbReference type="AlphaFoldDB" id="A0A5Q0C273"/>
<keyword evidence="1" id="KW-0812">Transmembrane</keyword>
<evidence type="ECO:0000313" key="2">
    <source>
        <dbReference type="EMBL" id="QFY59345.1"/>
    </source>
</evidence>
<organism evidence="2 3">
    <name type="scientific">Rhizobium grahamii</name>
    <dbReference type="NCBI Taxonomy" id="1120045"/>
    <lineage>
        <taxon>Bacteria</taxon>
        <taxon>Pseudomonadati</taxon>
        <taxon>Pseudomonadota</taxon>
        <taxon>Alphaproteobacteria</taxon>
        <taxon>Hyphomicrobiales</taxon>
        <taxon>Rhizobiaceae</taxon>
        <taxon>Rhizobium/Agrobacterium group</taxon>
        <taxon>Rhizobium</taxon>
    </lineage>
</organism>
<dbReference type="OrthoDB" id="100177at2"/>
<dbReference type="InterPro" id="IPR011990">
    <property type="entry name" value="TPR-like_helical_dom_sf"/>
</dbReference>
<proteinExistence type="predicted"/>
<protein>
    <recommendedName>
        <fullName evidence="4">Adenylate cyclase</fullName>
    </recommendedName>
</protein>
<evidence type="ECO:0000313" key="3">
    <source>
        <dbReference type="Proteomes" id="UP000326881"/>
    </source>
</evidence>
<dbReference type="Gene3D" id="1.25.40.10">
    <property type="entry name" value="Tetratricopeptide repeat domain"/>
    <property type="match status" value="1"/>
</dbReference>
<dbReference type="SUPFAM" id="SSF48452">
    <property type="entry name" value="TPR-like"/>
    <property type="match status" value="1"/>
</dbReference>
<gene>
    <name evidence="2" type="ORF">FZ934_02160</name>
</gene>
<dbReference type="Proteomes" id="UP000326881">
    <property type="component" value="Chromosome"/>
</dbReference>
<keyword evidence="1" id="KW-1133">Transmembrane helix</keyword>
<name>A0A5Q0C273_9HYPH</name>